<name>A0A6A6VRE4_9PLEO</name>
<proteinExistence type="predicted"/>
<keyword evidence="3" id="KW-1185">Reference proteome</keyword>
<accession>A0A6A6VRE4</accession>
<dbReference type="InterPro" id="IPR000210">
    <property type="entry name" value="BTB/POZ_dom"/>
</dbReference>
<dbReference type="EMBL" id="MU006561">
    <property type="protein sequence ID" value="KAF2751797.1"/>
    <property type="molecule type" value="Genomic_DNA"/>
</dbReference>
<dbReference type="PANTHER" id="PTHR47843:SF2">
    <property type="entry name" value="BTB DOMAIN-CONTAINING PROTEIN"/>
    <property type="match status" value="1"/>
</dbReference>
<evidence type="ECO:0000313" key="2">
    <source>
        <dbReference type="EMBL" id="KAF2751797.1"/>
    </source>
</evidence>
<reference evidence="2" key="1">
    <citation type="journal article" date="2020" name="Stud. Mycol.">
        <title>101 Dothideomycetes genomes: a test case for predicting lifestyles and emergence of pathogens.</title>
        <authorList>
            <person name="Haridas S."/>
            <person name="Albert R."/>
            <person name="Binder M."/>
            <person name="Bloem J."/>
            <person name="Labutti K."/>
            <person name="Salamov A."/>
            <person name="Andreopoulos B."/>
            <person name="Baker S."/>
            <person name="Barry K."/>
            <person name="Bills G."/>
            <person name="Bluhm B."/>
            <person name="Cannon C."/>
            <person name="Castanera R."/>
            <person name="Culley D."/>
            <person name="Daum C."/>
            <person name="Ezra D."/>
            <person name="Gonzalez J."/>
            <person name="Henrissat B."/>
            <person name="Kuo A."/>
            <person name="Liang C."/>
            <person name="Lipzen A."/>
            <person name="Lutzoni F."/>
            <person name="Magnuson J."/>
            <person name="Mondo S."/>
            <person name="Nolan M."/>
            <person name="Ohm R."/>
            <person name="Pangilinan J."/>
            <person name="Park H.-J."/>
            <person name="Ramirez L."/>
            <person name="Alfaro M."/>
            <person name="Sun H."/>
            <person name="Tritt A."/>
            <person name="Yoshinaga Y."/>
            <person name="Zwiers L.-H."/>
            <person name="Turgeon B."/>
            <person name="Goodwin S."/>
            <person name="Spatafora J."/>
            <person name="Crous P."/>
            <person name="Grigoriev I."/>
        </authorList>
    </citation>
    <scope>NUCLEOTIDE SEQUENCE</scope>
    <source>
        <strain evidence="2">CBS 119925</strain>
    </source>
</reference>
<organism evidence="2 3">
    <name type="scientific">Sporormia fimetaria CBS 119925</name>
    <dbReference type="NCBI Taxonomy" id="1340428"/>
    <lineage>
        <taxon>Eukaryota</taxon>
        <taxon>Fungi</taxon>
        <taxon>Dikarya</taxon>
        <taxon>Ascomycota</taxon>
        <taxon>Pezizomycotina</taxon>
        <taxon>Dothideomycetes</taxon>
        <taxon>Pleosporomycetidae</taxon>
        <taxon>Pleosporales</taxon>
        <taxon>Sporormiaceae</taxon>
        <taxon>Sporormia</taxon>
    </lineage>
</organism>
<dbReference type="OrthoDB" id="1022638at2759"/>
<protein>
    <recommendedName>
        <fullName evidence="1">BTB domain-containing protein</fullName>
    </recommendedName>
</protein>
<dbReference type="Proteomes" id="UP000799440">
    <property type="component" value="Unassembled WGS sequence"/>
</dbReference>
<gene>
    <name evidence="2" type="ORF">M011DRAFT_473106</name>
</gene>
<feature type="domain" description="BTB" evidence="1">
    <location>
        <begin position="20"/>
        <end position="91"/>
    </location>
</feature>
<dbReference type="Gene3D" id="3.30.710.10">
    <property type="entry name" value="Potassium Channel Kv1.1, Chain A"/>
    <property type="match status" value="1"/>
</dbReference>
<dbReference type="InterPro" id="IPR011333">
    <property type="entry name" value="SKP1/BTB/POZ_sf"/>
</dbReference>
<dbReference type="AlphaFoldDB" id="A0A6A6VRE4"/>
<dbReference type="Pfam" id="PF00651">
    <property type="entry name" value="BTB"/>
    <property type="match status" value="1"/>
</dbReference>
<evidence type="ECO:0000259" key="1">
    <source>
        <dbReference type="PROSITE" id="PS50097"/>
    </source>
</evidence>
<sequence>MTEINKSPRRLEARHYLGTPPIRIAVGQGDTQKDFYIHEGLICARSEFFKNALSGKWAESANQVVTLQDDDPETLFMYQQLIYTDDLQLEGITEKASVYVALSKTYVIADKLLDTSSKKIILKGILKLCRNKAYGTQELPSAESLTIIYEGTSDNDEIRSALAKVYAYEGVKTTMDSIFQADSPPMEFFYDLSRYLWDDFNRSRRGLFETNKKIDHTTANLEKVAVSLEDRELELVKTVSALHSTRAELVSKDSFIRKVEAKLGFWAHKYGFDTRANMELHSRDVEQWLDQIRSFSGFPKYQGGK</sequence>
<dbReference type="PANTHER" id="PTHR47843">
    <property type="entry name" value="BTB DOMAIN-CONTAINING PROTEIN-RELATED"/>
    <property type="match status" value="1"/>
</dbReference>
<dbReference type="SUPFAM" id="SSF54695">
    <property type="entry name" value="POZ domain"/>
    <property type="match status" value="1"/>
</dbReference>
<dbReference type="PROSITE" id="PS50097">
    <property type="entry name" value="BTB"/>
    <property type="match status" value="1"/>
</dbReference>
<evidence type="ECO:0000313" key="3">
    <source>
        <dbReference type="Proteomes" id="UP000799440"/>
    </source>
</evidence>